<sequence length="61" mass="6670">MTVAAETSPVPQTHTVKDTSGYIENAFSGKQAQMVQVTEYLSEKAFIPAALAENEVSWFYG</sequence>
<protein>
    <recommendedName>
        <fullName evidence="1">NAD-dependent glutamate dehydrogenase N-terminal domain-containing protein</fullName>
    </recommendedName>
</protein>
<evidence type="ECO:0000313" key="3">
    <source>
        <dbReference type="Proteomes" id="UP000748756"/>
    </source>
</evidence>
<organism evidence="2 3">
    <name type="scientific">Linnemannia schmuckeri</name>
    <dbReference type="NCBI Taxonomy" id="64567"/>
    <lineage>
        <taxon>Eukaryota</taxon>
        <taxon>Fungi</taxon>
        <taxon>Fungi incertae sedis</taxon>
        <taxon>Mucoromycota</taxon>
        <taxon>Mortierellomycotina</taxon>
        <taxon>Mortierellomycetes</taxon>
        <taxon>Mortierellales</taxon>
        <taxon>Mortierellaceae</taxon>
        <taxon>Linnemannia</taxon>
    </lineage>
</organism>
<dbReference type="OrthoDB" id="184415at2759"/>
<dbReference type="InterPro" id="IPR055480">
    <property type="entry name" value="NAD-GDH_N"/>
</dbReference>
<feature type="non-terminal residue" evidence="2">
    <location>
        <position position="61"/>
    </location>
</feature>
<evidence type="ECO:0000259" key="1">
    <source>
        <dbReference type="Pfam" id="PF23147"/>
    </source>
</evidence>
<gene>
    <name evidence="2" type="ORF">BG015_009269</name>
</gene>
<keyword evidence="3" id="KW-1185">Reference proteome</keyword>
<name>A0A9P5V9Q4_9FUNG</name>
<accession>A0A9P5V9Q4</accession>
<comment type="caution">
    <text evidence="2">The sequence shown here is derived from an EMBL/GenBank/DDBJ whole genome shotgun (WGS) entry which is preliminary data.</text>
</comment>
<evidence type="ECO:0000313" key="2">
    <source>
        <dbReference type="EMBL" id="KAF9148962.1"/>
    </source>
</evidence>
<dbReference type="Pfam" id="PF23147">
    <property type="entry name" value="GDH2_N"/>
    <property type="match status" value="1"/>
</dbReference>
<reference evidence="2" key="1">
    <citation type="journal article" date="2020" name="Fungal Divers.">
        <title>Resolving the Mortierellaceae phylogeny through synthesis of multi-gene phylogenetics and phylogenomics.</title>
        <authorList>
            <person name="Vandepol N."/>
            <person name="Liber J."/>
            <person name="Desiro A."/>
            <person name="Na H."/>
            <person name="Kennedy M."/>
            <person name="Barry K."/>
            <person name="Grigoriev I.V."/>
            <person name="Miller A.N."/>
            <person name="O'Donnell K."/>
            <person name="Stajich J.E."/>
            <person name="Bonito G."/>
        </authorList>
    </citation>
    <scope>NUCLEOTIDE SEQUENCE</scope>
    <source>
        <strain evidence="2">NRRL 6426</strain>
    </source>
</reference>
<feature type="domain" description="NAD-dependent glutamate dehydrogenase N-terminal" evidence="1">
    <location>
        <begin position="27"/>
        <end position="60"/>
    </location>
</feature>
<dbReference type="EMBL" id="JAAAUQ010000591">
    <property type="protein sequence ID" value="KAF9148962.1"/>
    <property type="molecule type" value="Genomic_DNA"/>
</dbReference>
<dbReference type="AlphaFoldDB" id="A0A9P5V9Q4"/>
<proteinExistence type="predicted"/>
<dbReference type="Proteomes" id="UP000748756">
    <property type="component" value="Unassembled WGS sequence"/>
</dbReference>